<sequence>MDNSTKALVEALAVTRRRYVLSILSDHRRGLREGDLATMVASMETGDALRDVSEDAHRRVRIDIRHRHLPKLEAAGLIRRDDAGTVSAADNLLSEAEPVAELLEAPTEVTETQERVLENAVRPRRRAVLSVLEASAGSLSLRELGERVVTREEDAAVSDVSEDRLEETLVSLHHVDLPKLEDADLLAYDPDARTVTRRSDAEFDDEWLDESAFEAACDELSNAQAGDVWTLEGRENVIARGQSLFEEVEDELFIMITTDGLLEEGCITRLQDALDRGVDVYVGSQTWAVRDLVRRRVPEATIWEPQLDWLNLPPHREKLGRLVLADREAILLGSLGEPSGDGVPVETAVTGEGEDNSLVILMRELLGSRIDHLDHQSADFLDHLPL</sequence>
<gene>
    <name evidence="2" type="ORF">ACFQEV_18915</name>
</gene>
<organism evidence="2 3">
    <name type="scientific">Halopelagius fulvigenes</name>
    <dbReference type="NCBI Taxonomy" id="1198324"/>
    <lineage>
        <taxon>Archaea</taxon>
        <taxon>Methanobacteriati</taxon>
        <taxon>Methanobacteriota</taxon>
        <taxon>Stenosarchaea group</taxon>
        <taxon>Halobacteria</taxon>
        <taxon>Halobacteriales</taxon>
        <taxon>Haloferacaceae</taxon>
    </lineage>
</organism>
<dbReference type="AlphaFoldDB" id="A0ABD5U5U2"/>
<name>A0ABD5U5U2_9EURY</name>
<evidence type="ECO:0000259" key="1">
    <source>
        <dbReference type="Pfam" id="PF24035"/>
    </source>
</evidence>
<evidence type="ECO:0000313" key="2">
    <source>
        <dbReference type="EMBL" id="MFC6827052.1"/>
    </source>
</evidence>
<dbReference type="EMBL" id="JBHSXH010000015">
    <property type="protein sequence ID" value="MFC6827052.1"/>
    <property type="molecule type" value="Genomic_DNA"/>
</dbReference>
<comment type="caution">
    <text evidence="2">The sequence shown here is derived from an EMBL/GenBank/DDBJ whole genome shotgun (WGS) entry which is preliminary data.</text>
</comment>
<reference evidence="2 3" key="1">
    <citation type="journal article" date="2019" name="Int. J. Syst. Evol. Microbiol.">
        <title>The Global Catalogue of Microorganisms (GCM) 10K type strain sequencing project: providing services to taxonomists for standard genome sequencing and annotation.</title>
        <authorList>
            <consortium name="The Broad Institute Genomics Platform"/>
            <consortium name="The Broad Institute Genome Sequencing Center for Infectious Disease"/>
            <person name="Wu L."/>
            <person name="Ma J."/>
        </authorList>
    </citation>
    <scope>NUCLEOTIDE SEQUENCE [LARGE SCALE GENOMIC DNA]</scope>
    <source>
        <strain evidence="2 3">YIM 94188</strain>
    </source>
</reference>
<dbReference type="InterPro" id="IPR055768">
    <property type="entry name" value="DUF7344"/>
</dbReference>
<feature type="domain" description="DUF7344" evidence="1">
    <location>
        <begin position="123"/>
        <end position="196"/>
    </location>
</feature>
<dbReference type="Pfam" id="PF24035">
    <property type="entry name" value="DUF7344"/>
    <property type="match status" value="2"/>
</dbReference>
<keyword evidence="3" id="KW-1185">Reference proteome</keyword>
<dbReference type="Proteomes" id="UP001596408">
    <property type="component" value="Unassembled WGS sequence"/>
</dbReference>
<accession>A0ABD5U5U2</accession>
<dbReference type="RefSeq" id="WP_379699401.1">
    <property type="nucleotide sequence ID" value="NZ_JBHSXH010000015.1"/>
</dbReference>
<protein>
    <recommendedName>
        <fullName evidence="1">DUF7344 domain-containing protein</fullName>
    </recommendedName>
</protein>
<proteinExistence type="predicted"/>
<evidence type="ECO:0000313" key="3">
    <source>
        <dbReference type="Proteomes" id="UP001596408"/>
    </source>
</evidence>
<feature type="domain" description="DUF7344" evidence="1">
    <location>
        <begin position="10"/>
        <end position="85"/>
    </location>
</feature>